<dbReference type="EMBL" id="CAKJTI010000013">
    <property type="protein sequence ID" value="CAG9613437.1"/>
    <property type="molecule type" value="Genomic_DNA"/>
</dbReference>
<organism evidence="1 2">
    <name type="scientific">Bacillus rhizoplanae</name>
    <dbReference type="NCBI Taxonomy" id="2880966"/>
    <lineage>
        <taxon>Bacteria</taxon>
        <taxon>Bacillati</taxon>
        <taxon>Bacillota</taxon>
        <taxon>Bacilli</taxon>
        <taxon>Bacillales</taxon>
        <taxon>Bacillaceae</taxon>
        <taxon>Bacillus</taxon>
    </lineage>
</organism>
<proteinExistence type="predicted"/>
<reference evidence="1 2" key="1">
    <citation type="submission" date="2021-10" db="EMBL/GenBank/DDBJ databases">
        <authorList>
            <person name="Criscuolo A."/>
        </authorList>
    </citation>
    <scope>NUCLEOTIDE SEQUENCE [LARGE SCALE GENOMIC DNA]</scope>
    <source>
        <strain evidence="2">CIP 111899</strain>
    </source>
</reference>
<dbReference type="Proteomes" id="UP000789423">
    <property type="component" value="Unassembled WGS sequence"/>
</dbReference>
<accession>A0ABN7ZXL5</accession>
<comment type="caution">
    <text evidence="1">The sequence shown here is derived from an EMBL/GenBank/DDBJ whole genome shotgun (WGS) entry which is preliminary data.</text>
</comment>
<gene>
    <name evidence="1" type="ORF">BACCIP111899_02652</name>
</gene>
<protein>
    <submittedName>
        <fullName evidence="1">Uncharacterized protein</fullName>
    </submittedName>
</protein>
<name>A0ABN7ZXL5_9BACI</name>
<sequence length="44" mass="5234">MVCGHSKDPFIGSSFSHDVVFFYRTFPLIEYQGNLYKECDYKYT</sequence>
<keyword evidence="2" id="KW-1185">Reference proteome</keyword>
<evidence type="ECO:0000313" key="1">
    <source>
        <dbReference type="EMBL" id="CAG9613437.1"/>
    </source>
</evidence>
<evidence type="ECO:0000313" key="2">
    <source>
        <dbReference type="Proteomes" id="UP000789423"/>
    </source>
</evidence>